<proteinExistence type="predicted"/>
<evidence type="ECO:0000313" key="2">
    <source>
        <dbReference type="Proteomes" id="UP000027616"/>
    </source>
</evidence>
<accession>A0A060R5T7</accession>
<gene>
    <name evidence="1" type="ORF">BN938_0093</name>
</gene>
<dbReference type="Proteomes" id="UP000027616">
    <property type="component" value="Chromosome I"/>
</dbReference>
<dbReference type="AlphaFoldDB" id="A0A060R5T7"/>
<evidence type="ECO:0000313" key="1">
    <source>
        <dbReference type="EMBL" id="CDN30200.1"/>
    </source>
</evidence>
<dbReference type="HOGENOM" id="CLU_3119973_0_0_10"/>
<keyword evidence="2" id="KW-1185">Reference proteome</keyword>
<protein>
    <submittedName>
        <fullName evidence="1">Uncharacterized protein</fullName>
    </submittedName>
</protein>
<name>A0A060R5T7_9BACT</name>
<dbReference type="EMBL" id="HG934468">
    <property type="protein sequence ID" value="CDN30200.1"/>
    <property type="molecule type" value="Genomic_DNA"/>
</dbReference>
<organism evidence="1 2">
    <name type="scientific">Mucinivorans hirudinis</name>
    <dbReference type="NCBI Taxonomy" id="1433126"/>
    <lineage>
        <taxon>Bacteria</taxon>
        <taxon>Pseudomonadati</taxon>
        <taxon>Bacteroidota</taxon>
        <taxon>Bacteroidia</taxon>
        <taxon>Bacteroidales</taxon>
        <taxon>Rikenellaceae</taxon>
        <taxon>Mucinivorans</taxon>
    </lineage>
</organism>
<sequence>MDKRGIANMEAIITISSKIKIGIPIFLNAQNVKMITTKRFALSNIMHTTV</sequence>
<dbReference type="KEGG" id="rbc:BN938_0093"/>
<reference evidence="1 2" key="1">
    <citation type="journal article" date="2015" name="Genome Announc.">
        <title>Complete Genome Sequence of the Novel Leech Symbiont Mucinivorans hirudinis M3T.</title>
        <authorList>
            <person name="Nelson M.C."/>
            <person name="Bomar L."/>
            <person name="Graf J."/>
        </authorList>
    </citation>
    <scope>NUCLEOTIDE SEQUENCE [LARGE SCALE GENOMIC DNA]</scope>
    <source>
        <strain evidence="2">M3</strain>
    </source>
</reference>